<protein>
    <submittedName>
        <fullName evidence="1">Uncharacterized protein</fullName>
    </submittedName>
</protein>
<organism evidence="1 2">
    <name type="scientific">Setaria italica</name>
    <name type="common">Foxtail millet</name>
    <name type="synonym">Panicum italicum</name>
    <dbReference type="NCBI Taxonomy" id="4555"/>
    <lineage>
        <taxon>Eukaryota</taxon>
        <taxon>Viridiplantae</taxon>
        <taxon>Streptophyta</taxon>
        <taxon>Embryophyta</taxon>
        <taxon>Tracheophyta</taxon>
        <taxon>Spermatophyta</taxon>
        <taxon>Magnoliopsida</taxon>
        <taxon>Liliopsida</taxon>
        <taxon>Poales</taxon>
        <taxon>Poaceae</taxon>
        <taxon>PACMAD clade</taxon>
        <taxon>Panicoideae</taxon>
        <taxon>Panicodae</taxon>
        <taxon>Paniceae</taxon>
        <taxon>Cenchrinae</taxon>
        <taxon>Setaria</taxon>
    </lineage>
</organism>
<dbReference type="Proteomes" id="UP000004995">
    <property type="component" value="Unassembled WGS sequence"/>
</dbReference>
<accession>K3XUF7</accession>
<sequence>MIERCCKELLYILKEPNMKKKYSGYFIKQVIIVSIIPTFSL</sequence>
<name>K3XUF7_SETIT</name>
<reference evidence="1" key="2">
    <citation type="submission" date="2018-08" db="UniProtKB">
        <authorList>
            <consortium name="EnsemblPlants"/>
        </authorList>
    </citation>
    <scope>IDENTIFICATION</scope>
    <source>
        <strain evidence="1">Yugu1</strain>
    </source>
</reference>
<dbReference type="EMBL" id="AGNK02003218">
    <property type="status" value="NOT_ANNOTATED_CDS"/>
    <property type="molecule type" value="Genomic_DNA"/>
</dbReference>
<dbReference type="AlphaFoldDB" id="K3XUF7"/>
<dbReference type="HOGENOM" id="CLU_3280477_0_0_1"/>
<dbReference type="Gramene" id="KQL06029">
    <property type="protein sequence ID" value="KQL06029"/>
    <property type="gene ID" value="SETIT_005564mg"/>
</dbReference>
<dbReference type="EnsemblPlants" id="KQL06029">
    <property type="protein sequence ID" value="KQL06029"/>
    <property type="gene ID" value="SETIT_005564mg"/>
</dbReference>
<evidence type="ECO:0000313" key="1">
    <source>
        <dbReference type="EnsemblPlants" id="KQL06029"/>
    </source>
</evidence>
<reference evidence="2" key="1">
    <citation type="journal article" date="2012" name="Nat. Biotechnol.">
        <title>Reference genome sequence of the model plant Setaria.</title>
        <authorList>
            <person name="Bennetzen J.L."/>
            <person name="Schmutz J."/>
            <person name="Wang H."/>
            <person name="Percifield R."/>
            <person name="Hawkins J."/>
            <person name="Pontaroli A.C."/>
            <person name="Estep M."/>
            <person name="Feng L."/>
            <person name="Vaughn J.N."/>
            <person name="Grimwood J."/>
            <person name="Jenkins J."/>
            <person name="Barry K."/>
            <person name="Lindquist E."/>
            <person name="Hellsten U."/>
            <person name="Deshpande S."/>
            <person name="Wang X."/>
            <person name="Wu X."/>
            <person name="Mitros T."/>
            <person name="Triplett J."/>
            <person name="Yang X."/>
            <person name="Ye C.Y."/>
            <person name="Mauro-Herrera M."/>
            <person name="Wang L."/>
            <person name="Li P."/>
            <person name="Sharma M."/>
            <person name="Sharma R."/>
            <person name="Ronald P.C."/>
            <person name="Panaud O."/>
            <person name="Kellogg E.A."/>
            <person name="Brutnell T.P."/>
            <person name="Doust A.N."/>
            <person name="Tuskan G.A."/>
            <person name="Rokhsar D."/>
            <person name="Devos K.M."/>
        </authorList>
    </citation>
    <scope>NUCLEOTIDE SEQUENCE [LARGE SCALE GENOMIC DNA]</scope>
    <source>
        <strain evidence="2">cv. Yugu1</strain>
    </source>
</reference>
<evidence type="ECO:0000313" key="2">
    <source>
        <dbReference type="Proteomes" id="UP000004995"/>
    </source>
</evidence>
<keyword evidence="2" id="KW-1185">Reference proteome</keyword>
<proteinExistence type="predicted"/>
<dbReference type="InParanoid" id="K3XUF7"/>